<accession>A0AAV2VNA0</accession>
<dbReference type="InterPro" id="IPR008757">
    <property type="entry name" value="Peptidase_M6-like_domain"/>
</dbReference>
<dbReference type="NCBIfam" id="TIGR03296">
    <property type="entry name" value="M6dom_TIGR03296"/>
    <property type="match status" value="1"/>
</dbReference>
<evidence type="ECO:0000256" key="2">
    <source>
        <dbReference type="ARBA" id="ARBA00004613"/>
    </source>
</evidence>
<dbReference type="SUPFAM" id="SSF55486">
    <property type="entry name" value="Metalloproteases ('zincins'), catalytic domain"/>
    <property type="match status" value="1"/>
</dbReference>
<keyword evidence="9" id="KW-0482">Metalloprotease</keyword>
<organism evidence="13 14">
    <name type="scientific">Vibrio nigripulchritudo SOn1</name>
    <dbReference type="NCBI Taxonomy" id="1238450"/>
    <lineage>
        <taxon>Bacteria</taxon>
        <taxon>Pseudomonadati</taxon>
        <taxon>Pseudomonadota</taxon>
        <taxon>Gammaproteobacteria</taxon>
        <taxon>Vibrionales</taxon>
        <taxon>Vibrionaceae</taxon>
        <taxon>Vibrio</taxon>
    </lineage>
</organism>
<evidence type="ECO:0000256" key="9">
    <source>
        <dbReference type="ARBA" id="ARBA00023049"/>
    </source>
</evidence>
<evidence type="ECO:0000256" key="4">
    <source>
        <dbReference type="ARBA" id="ARBA00022670"/>
    </source>
</evidence>
<keyword evidence="6 10" id="KW-0732">Signal</keyword>
<comment type="caution">
    <text evidence="13">The sequence shown here is derived from an EMBL/GenBank/DDBJ whole genome shotgun (WGS) entry which is preliminary data.</text>
</comment>
<evidence type="ECO:0000256" key="7">
    <source>
        <dbReference type="ARBA" id="ARBA00022801"/>
    </source>
</evidence>
<dbReference type="PANTHER" id="PTHR13062:SF12">
    <property type="entry name" value="ALPHA-2-MACROGLOBULIN DOMAIN-CONTAINING PROTEIN"/>
    <property type="match status" value="1"/>
</dbReference>
<evidence type="ECO:0000256" key="1">
    <source>
        <dbReference type="ARBA" id="ARBA00001947"/>
    </source>
</evidence>
<dbReference type="RefSeq" id="WP_022611413.1">
    <property type="nucleotide sequence ID" value="NZ_LK391965.1"/>
</dbReference>
<dbReference type="Pfam" id="PF20774">
    <property type="entry name" value="InhA-like_VEG"/>
    <property type="match status" value="1"/>
</dbReference>
<evidence type="ECO:0000256" key="8">
    <source>
        <dbReference type="ARBA" id="ARBA00022833"/>
    </source>
</evidence>
<feature type="signal peptide" evidence="10">
    <location>
        <begin position="1"/>
        <end position="30"/>
    </location>
</feature>
<dbReference type="GO" id="GO:0046872">
    <property type="term" value="F:metal ion binding"/>
    <property type="evidence" value="ECO:0007669"/>
    <property type="project" value="UniProtKB-KW"/>
</dbReference>
<comment type="cofactor">
    <cofactor evidence="1">
        <name>Zn(2+)</name>
        <dbReference type="ChEBI" id="CHEBI:29105"/>
    </cofactor>
</comment>
<keyword evidence="5" id="KW-0479">Metal-binding</keyword>
<feature type="chain" id="PRO_5043752331" evidence="10">
    <location>
        <begin position="31"/>
        <end position="772"/>
    </location>
</feature>
<dbReference type="Proteomes" id="UP000018211">
    <property type="component" value="Unassembled WGS sequence"/>
</dbReference>
<dbReference type="InterPro" id="IPR012300">
    <property type="entry name" value="Pept_M6_InhA"/>
</dbReference>
<dbReference type="PIRSF" id="PIRSF007519">
    <property type="entry name" value="Protease_InhA"/>
    <property type="match status" value="1"/>
</dbReference>
<name>A0AAV2VNA0_9VIBR</name>
<dbReference type="GO" id="GO:0006508">
    <property type="term" value="P:proteolysis"/>
    <property type="evidence" value="ECO:0007669"/>
    <property type="project" value="UniProtKB-KW"/>
</dbReference>
<dbReference type="EMBL" id="CAOF01000081">
    <property type="protein sequence ID" value="CCO46201.1"/>
    <property type="molecule type" value="Genomic_DNA"/>
</dbReference>
<sequence>MSSRALPIKSKLAAGVLTSLLLGLSTSAVAGPVKSHGVDFGVVNQDRMISMLKKTGVIAKDANEAESVKALYQYLSAIHVQKPEEGELASYEEKRNKRLLGLMGSESSSSAVPASIARVQEENAWTGPVTQDKVLAILIEFPDYPANMVTPGETSNYYEDYTPTHYQNMLFGRDGYVGSNGNNLISMVQFYEQQSGGSYTQIGGVAGWYKAKHPAAFYGAQQGTTRDVNARDLVREALVAAAADPNVNLGDYDLEDRYDLDGDGNLREPDGLVDHIMIFHSGVGQEAGGGNLGSDAIWSHRWNLGKVFAIEGTTSPLPNWGGSMAAYDYTIQPIDAAAGVAAHEYGHDLGLPDEYDTIYGEDEWGSTPGEPVSYWSIMSSGSWAGLIPGTEPTGFSPWARQFLQNSLGGNWLHGKTVEFDQLNTSPQSVVLDQASSKGSNHDYLRINLPPKVVKLMDVLGTQSFYSQRGDNLNTNIQFDVAIPAATSAALMFKVNYDIEDEYDFGRILVNGTPIAGDITTTYDPHEIGYGIGFTGVSDGWVDANFDLTAYAGQTVTITFNYLTDGGYVKNGYWFDEVKVTADAQQVAHYNAETAHPELTFDGMILNDGRFEHEHYYLAEWRQHEGVDKGLAHINRNNHIMTFDPGLVLWYVDTSHTDNGVSSHPGEGWLGVVDADRNPQFWSDGTPATSRYQVRDAAFNTKTGNQIHLVDRNGLTLDDPYVVANPMFADWEDYSNPIRPATGRLTPHYGIVLQVVDQAADGSSATINMMKLW</sequence>
<evidence type="ECO:0000313" key="14">
    <source>
        <dbReference type="Proteomes" id="UP000018211"/>
    </source>
</evidence>
<evidence type="ECO:0000313" key="13">
    <source>
        <dbReference type="EMBL" id="CCO46201.1"/>
    </source>
</evidence>
<evidence type="ECO:0000256" key="10">
    <source>
        <dbReference type="SAM" id="SignalP"/>
    </source>
</evidence>
<dbReference type="PANTHER" id="PTHR13062">
    <property type="entry name" value="COLLAGENASE"/>
    <property type="match status" value="1"/>
</dbReference>
<keyword evidence="3" id="KW-0964">Secreted</keyword>
<dbReference type="Pfam" id="PF05547">
    <property type="entry name" value="Peptidase_M6"/>
    <property type="match status" value="1"/>
</dbReference>
<reference evidence="13 14" key="1">
    <citation type="journal article" date="2013" name="ISME J.">
        <title>Comparative genomics of pathogenic lineages of Vibrio nigripulchritudo identifies virulence-associated traits.</title>
        <authorList>
            <person name="Goudenege D."/>
            <person name="Labreuche Y."/>
            <person name="Krin E."/>
            <person name="Ansquer D."/>
            <person name="Mangenot S."/>
            <person name="Calteau A."/>
            <person name="Medigue C."/>
            <person name="Mazel D."/>
            <person name="Polz M.F."/>
            <person name="Le Roux F."/>
        </authorList>
    </citation>
    <scope>NUCLEOTIDE SEQUENCE [LARGE SCALE GENOMIC DNA]</scope>
    <source>
        <strain evidence="13 14">SOn1</strain>
    </source>
</reference>
<dbReference type="InterPro" id="IPR048665">
    <property type="entry name" value="InhA-like_VEG"/>
</dbReference>
<evidence type="ECO:0000256" key="6">
    <source>
        <dbReference type="ARBA" id="ARBA00022729"/>
    </source>
</evidence>
<evidence type="ECO:0000259" key="12">
    <source>
        <dbReference type="Pfam" id="PF20774"/>
    </source>
</evidence>
<dbReference type="GO" id="GO:0005576">
    <property type="term" value="C:extracellular region"/>
    <property type="evidence" value="ECO:0007669"/>
    <property type="project" value="UniProtKB-SubCell"/>
</dbReference>
<evidence type="ECO:0000259" key="11">
    <source>
        <dbReference type="Pfam" id="PF05547"/>
    </source>
</evidence>
<evidence type="ECO:0000256" key="5">
    <source>
        <dbReference type="ARBA" id="ARBA00022723"/>
    </source>
</evidence>
<protein>
    <submittedName>
        <fullName evidence="13">Peptidase M6, immune inhibitor A</fullName>
    </submittedName>
</protein>
<dbReference type="GO" id="GO:0008237">
    <property type="term" value="F:metallopeptidase activity"/>
    <property type="evidence" value="ECO:0007669"/>
    <property type="project" value="UniProtKB-KW"/>
</dbReference>
<keyword evidence="7" id="KW-0378">Hydrolase</keyword>
<feature type="domain" description="Immune inhibitor A-like metallopeptidase VEG" evidence="12">
    <location>
        <begin position="611"/>
        <end position="766"/>
    </location>
</feature>
<gene>
    <name evidence="13" type="ORF">VIBNISOn1_1710017</name>
</gene>
<proteinExistence type="predicted"/>
<evidence type="ECO:0000256" key="3">
    <source>
        <dbReference type="ARBA" id="ARBA00022525"/>
    </source>
</evidence>
<comment type="subcellular location">
    <subcellularLocation>
        <location evidence="2">Secreted</location>
    </subcellularLocation>
</comment>
<dbReference type="Pfam" id="PF20773">
    <property type="entry name" value="InhA-like_MAM"/>
    <property type="match status" value="1"/>
</dbReference>
<keyword evidence="4" id="KW-0645">Protease</keyword>
<dbReference type="AlphaFoldDB" id="A0AAV2VNA0"/>
<keyword evidence="8" id="KW-0862">Zinc</keyword>
<feature type="domain" description="Peptidase M6-like" evidence="11">
    <location>
        <begin position="123"/>
        <end position="412"/>
    </location>
</feature>